<dbReference type="AlphaFoldDB" id="A0AAW9D406"/>
<dbReference type="GO" id="GO:0015074">
    <property type="term" value="P:DNA integration"/>
    <property type="evidence" value="ECO:0007669"/>
    <property type="project" value="InterPro"/>
</dbReference>
<evidence type="ECO:0000259" key="2">
    <source>
        <dbReference type="Pfam" id="PF13683"/>
    </source>
</evidence>
<protein>
    <submittedName>
        <fullName evidence="3">Integrase core domain protein</fullName>
    </submittedName>
</protein>
<evidence type="ECO:0000256" key="1">
    <source>
        <dbReference type="SAM" id="MobiDB-lite"/>
    </source>
</evidence>
<dbReference type="InterPro" id="IPR012337">
    <property type="entry name" value="RNaseH-like_sf"/>
</dbReference>
<dbReference type="SUPFAM" id="SSF53098">
    <property type="entry name" value="Ribonuclease H-like"/>
    <property type="match status" value="1"/>
</dbReference>
<comment type="caution">
    <text evidence="3">The sequence shown here is derived from an EMBL/GenBank/DDBJ whole genome shotgun (WGS) entry which is preliminary data.</text>
</comment>
<feature type="region of interest" description="Disordered" evidence="1">
    <location>
        <begin position="74"/>
        <end position="113"/>
    </location>
</feature>
<organism evidence="3 4">
    <name type="scientific">Burkholderia thailandensis</name>
    <dbReference type="NCBI Taxonomy" id="57975"/>
    <lineage>
        <taxon>Bacteria</taxon>
        <taxon>Pseudomonadati</taxon>
        <taxon>Pseudomonadota</taxon>
        <taxon>Betaproteobacteria</taxon>
        <taxon>Burkholderiales</taxon>
        <taxon>Burkholderiaceae</taxon>
        <taxon>Burkholderia</taxon>
        <taxon>pseudomallei group</taxon>
    </lineage>
</organism>
<sequence length="113" mass="13358">MKIDFSRPGKPTDNAKNESFNGRFREECLYAHWFLSLEDARRKIEVWREYYSEARHHSALQWLTLAEFARQRIDQADSAHSEEPEFSNQDRDGNWASLDHINQPVKNFPSSSN</sequence>
<dbReference type="Proteomes" id="UP001272137">
    <property type="component" value="Unassembled WGS sequence"/>
</dbReference>
<dbReference type="Pfam" id="PF13683">
    <property type="entry name" value="rve_3"/>
    <property type="match status" value="1"/>
</dbReference>
<dbReference type="PANTHER" id="PTHR47515">
    <property type="entry name" value="LOW CALCIUM RESPONSE LOCUS PROTEIN T"/>
    <property type="match status" value="1"/>
</dbReference>
<name>A0AAW9D406_BURTH</name>
<accession>A0AAW9D406</accession>
<feature type="compositionally biased region" description="Basic and acidic residues" evidence="1">
    <location>
        <begin position="74"/>
        <end position="93"/>
    </location>
</feature>
<dbReference type="PANTHER" id="PTHR47515:SF1">
    <property type="entry name" value="BLR2054 PROTEIN"/>
    <property type="match status" value="1"/>
</dbReference>
<gene>
    <name evidence="3" type="ORF">C7S16_0251</name>
</gene>
<feature type="domain" description="Integrase catalytic" evidence="2">
    <location>
        <begin position="2"/>
        <end position="64"/>
    </location>
</feature>
<dbReference type="EMBL" id="QXCT01000002">
    <property type="protein sequence ID" value="MDW9255759.1"/>
    <property type="molecule type" value="Genomic_DNA"/>
</dbReference>
<evidence type="ECO:0000313" key="4">
    <source>
        <dbReference type="Proteomes" id="UP001272137"/>
    </source>
</evidence>
<proteinExistence type="predicted"/>
<dbReference type="InterPro" id="IPR001584">
    <property type="entry name" value="Integrase_cat-core"/>
</dbReference>
<reference evidence="3" key="1">
    <citation type="submission" date="2018-08" db="EMBL/GenBank/DDBJ databases">
        <title>Identification of Burkholderia cepacia strains that express a Burkholderia pseudomallei-like capsular polysaccharide.</title>
        <authorList>
            <person name="Burtnick M.N."/>
            <person name="Vongsouvath M."/>
            <person name="Newton P."/>
            <person name="Wuthiekanun V."/>
            <person name="Limmathurotsakul D."/>
            <person name="Brett P.J."/>
            <person name="Chantratita N."/>
            <person name="Dance D.A."/>
        </authorList>
    </citation>
    <scope>NUCLEOTIDE SEQUENCE</scope>
    <source>
        <strain evidence="3">SBXCC001</strain>
    </source>
</reference>
<feature type="compositionally biased region" description="Polar residues" evidence="1">
    <location>
        <begin position="104"/>
        <end position="113"/>
    </location>
</feature>
<evidence type="ECO:0000313" key="3">
    <source>
        <dbReference type="EMBL" id="MDW9255759.1"/>
    </source>
</evidence>